<organism evidence="2 3">
    <name type="scientific">Thermoleophilum album</name>
    <dbReference type="NCBI Taxonomy" id="29539"/>
    <lineage>
        <taxon>Bacteria</taxon>
        <taxon>Bacillati</taxon>
        <taxon>Actinomycetota</taxon>
        <taxon>Thermoleophilia</taxon>
        <taxon>Thermoleophilales</taxon>
        <taxon>Thermoleophilaceae</taxon>
        <taxon>Thermoleophilum</taxon>
    </lineage>
</organism>
<sequence>MGLLEDAIREHLELKRKHGASEEEIRRKAAEAFGPLGGVSSAEQEAVSLPEREAPSLPSEPPAAASSEVQPSPAERERPDEFVLEEVAPPSEGPPEPLAEVSPAPQPDPPASGSPAALDEHPTVLLEEDWFEPPGHQEPPPPAEQAGPADSAAEAAAADQLSADPLDETPDFLRDTPEHDRLWFEHGPPRDFDFD</sequence>
<feature type="compositionally biased region" description="Low complexity" evidence="1">
    <location>
        <begin position="144"/>
        <end position="164"/>
    </location>
</feature>
<feature type="compositionally biased region" description="Basic and acidic residues" evidence="1">
    <location>
        <begin position="171"/>
        <end position="195"/>
    </location>
</feature>
<dbReference type="EMBL" id="FNWJ01000001">
    <property type="protein sequence ID" value="SEH10940.1"/>
    <property type="molecule type" value="Genomic_DNA"/>
</dbReference>
<dbReference type="AlphaFoldDB" id="A0A1H6FL54"/>
<gene>
    <name evidence="2" type="ORF">SAMN02745716_0607</name>
</gene>
<evidence type="ECO:0000256" key="1">
    <source>
        <dbReference type="SAM" id="MobiDB-lite"/>
    </source>
</evidence>
<dbReference type="Proteomes" id="UP000222056">
    <property type="component" value="Unassembled WGS sequence"/>
</dbReference>
<protein>
    <submittedName>
        <fullName evidence="2">Uncharacterized protein</fullName>
    </submittedName>
</protein>
<feature type="region of interest" description="Disordered" evidence="1">
    <location>
        <begin position="17"/>
        <end position="195"/>
    </location>
</feature>
<keyword evidence="3" id="KW-1185">Reference proteome</keyword>
<evidence type="ECO:0000313" key="2">
    <source>
        <dbReference type="EMBL" id="SEH10940.1"/>
    </source>
</evidence>
<evidence type="ECO:0000313" key="3">
    <source>
        <dbReference type="Proteomes" id="UP000222056"/>
    </source>
</evidence>
<dbReference type="RefSeq" id="WP_093116098.1">
    <property type="nucleotide sequence ID" value="NZ_FNWJ01000001.1"/>
</dbReference>
<feature type="compositionally biased region" description="Basic and acidic residues" evidence="1">
    <location>
        <begin position="17"/>
        <end position="30"/>
    </location>
</feature>
<proteinExistence type="predicted"/>
<feature type="compositionally biased region" description="Low complexity" evidence="1">
    <location>
        <begin position="62"/>
        <end position="73"/>
    </location>
</feature>
<name>A0A1H6FL54_THEAL</name>
<reference evidence="3" key="1">
    <citation type="submission" date="2016-10" db="EMBL/GenBank/DDBJ databases">
        <authorList>
            <person name="Varghese N."/>
            <person name="Submissions S."/>
        </authorList>
    </citation>
    <scope>NUCLEOTIDE SEQUENCE [LARGE SCALE GENOMIC DNA]</scope>
    <source>
        <strain evidence="3">ATCC 35263</strain>
    </source>
</reference>
<dbReference type="OrthoDB" id="5244601at2"/>
<accession>A0A1H6FL54</accession>